<protein>
    <submittedName>
        <fullName evidence="1">Uncharacterized protein</fullName>
    </submittedName>
</protein>
<dbReference type="Proteomes" id="UP000195221">
    <property type="component" value="Unassembled WGS sequence"/>
</dbReference>
<name>A0A242MFW6_CABSO</name>
<sequence length="37" mass="3953">MNSAEKQRTSGGTSQSCLDTTLCEMQGKTSIMARCTP</sequence>
<evidence type="ECO:0000313" key="2">
    <source>
        <dbReference type="Proteomes" id="UP000195221"/>
    </source>
</evidence>
<reference evidence="1 2" key="1">
    <citation type="submission" date="2017-03" db="EMBL/GenBank/DDBJ databases">
        <title>Genome analysis of strain PAMC 26577.</title>
        <authorList>
            <person name="Oh H.-M."/>
            <person name="Yang J.-A."/>
        </authorList>
    </citation>
    <scope>NUCLEOTIDE SEQUENCE [LARGE SCALE GENOMIC DNA]</scope>
    <source>
        <strain evidence="1 2">PAMC 26577</strain>
    </source>
</reference>
<evidence type="ECO:0000313" key="1">
    <source>
        <dbReference type="EMBL" id="OTP70192.1"/>
    </source>
</evidence>
<gene>
    <name evidence="1" type="ORF">PAMC26577_28165</name>
</gene>
<dbReference type="AlphaFoldDB" id="A0A242MFW6"/>
<dbReference type="EMBL" id="NBTZ01000111">
    <property type="protein sequence ID" value="OTP70192.1"/>
    <property type="molecule type" value="Genomic_DNA"/>
</dbReference>
<comment type="caution">
    <text evidence="1">The sequence shown here is derived from an EMBL/GenBank/DDBJ whole genome shotgun (WGS) entry which is preliminary data.</text>
</comment>
<accession>A0A242MFW6</accession>
<organism evidence="1 2">
    <name type="scientific">Caballeronia sordidicola</name>
    <name type="common">Burkholderia sordidicola</name>
    <dbReference type="NCBI Taxonomy" id="196367"/>
    <lineage>
        <taxon>Bacteria</taxon>
        <taxon>Pseudomonadati</taxon>
        <taxon>Pseudomonadota</taxon>
        <taxon>Betaproteobacteria</taxon>
        <taxon>Burkholderiales</taxon>
        <taxon>Burkholderiaceae</taxon>
        <taxon>Caballeronia</taxon>
    </lineage>
</organism>
<proteinExistence type="predicted"/>